<evidence type="ECO:0000256" key="6">
    <source>
        <dbReference type="SAM" id="MobiDB-lite"/>
    </source>
</evidence>
<accession>A0A135TIQ4</accession>
<feature type="domain" description="Major facilitator superfamily (MFS) profile" evidence="8">
    <location>
        <begin position="62"/>
        <end position="476"/>
    </location>
</feature>
<keyword evidence="2" id="KW-0813">Transport</keyword>
<dbReference type="Gene3D" id="1.20.1250.20">
    <property type="entry name" value="MFS general substrate transporter like domains"/>
    <property type="match status" value="2"/>
</dbReference>
<dbReference type="InterPro" id="IPR020846">
    <property type="entry name" value="MFS_dom"/>
</dbReference>
<comment type="subcellular location">
    <subcellularLocation>
        <location evidence="1">Membrane</location>
        <topology evidence="1">Multi-pass membrane protein</topology>
    </subcellularLocation>
</comment>
<feature type="transmembrane region" description="Helical" evidence="7">
    <location>
        <begin position="334"/>
        <end position="351"/>
    </location>
</feature>
<keyword evidence="5 7" id="KW-0472">Membrane</keyword>
<sequence>MEQRRASGDLHQEDEEFGTRTIDEKTHDSTHVEDVKGRDVGEICGLSEAEQKKVIRRIDIRLLPILGIMYSISLIDRTNLGLALVAGMQEDLGLAVGNRYTVIVMVFFVAYILFEIPSNLVLPKAGPANWLSFLGVGFGAVLIGMGFTKSWGAMAVCRALLGILEAGFLPGCTYLITCWYTRFEVGKRLSGFWILSVLASGFSAIFAYVLTLLRGKSGLNGWSWIFIIEGAITVVVCALGWFIIIDFPTQAGKFLKPAEQEFIIARINQDRGDAEEDHINLAKILHHLKDWRLYFWAFNLMASTLPGYAYSYFLPIILRNGMGFSSTQAQLLSAPPYVLAAIVAYISGYLGDKYKIRGPIIAVHQALTAVGMLITVYGKANGARYFGAFLGIGFLQFCVPGVLTFQANNITSHSKRAVSSATCLIGGGLGGIIASTAFMSKESPHYTTGIWTTFAISMVSITMIIIMDIYLWRCNKAAKAGHRRNEGMEGWLQVLLHCHRDSVCIKSASVALRFVCLDVQLCTLPSSSTGTRLDQSTQLGFTSHIYPAETEILIVCCTKNCLSEKNGIRLPLLRLMPTPEPLYYLCEKAKEMGYRTNGTLLGLPLMTIYPDECPDVASANTFQLCLSHSVSRQTSQRAGFLIQCKECCNAGHAQNHTLSDRPGNFPQFNNRPRTFPAGSSTESSTESPPKEKYFTSDWTCCAVGECSGDELCEYRVAAILCGMSTQSQEAKREIIDACNQETDGGYDGDVSDNSN</sequence>
<dbReference type="InterPro" id="IPR036259">
    <property type="entry name" value="MFS_trans_sf"/>
</dbReference>
<evidence type="ECO:0000256" key="7">
    <source>
        <dbReference type="SAM" id="Phobius"/>
    </source>
</evidence>
<feature type="transmembrane region" description="Helical" evidence="7">
    <location>
        <begin position="222"/>
        <end position="244"/>
    </location>
</feature>
<feature type="transmembrane region" description="Helical" evidence="7">
    <location>
        <begin position="417"/>
        <end position="438"/>
    </location>
</feature>
<feature type="transmembrane region" description="Helical" evidence="7">
    <location>
        <begin position="450"/>
        <end position="472"/>
    </location>
</feature>
<evidence type="ECO:0000259" key="8">
    <source>
        <dbReference type="PROSITE" id="PS50850"/>
    </source>
</evidence>
<feature type="region of interest" description="Disordered" evidence="6">
    <location>
        <begin position="1"/>
        <end position="31"/>
    </location>
</feature>
<evidence type="ECO:0000256" key="1">
    <source>
        <dbReference type="ARBA" id="ARBA00004141"/>
    </source>
</evidence>
<feature type="transmembrane region" description="Helical" evidence="7">
    <location>
        <begin position="62"/>
        <end position="86"/>
    </location>
</feature>
<organism evidence="9 10">
    <name type="scientific">Colletotrichum simmondsii</name>
    <dbReference type="NCBI Taxonomy" id="703756"/>
    <lineage>
        <taxon>Eukaryota</taxon>
        <taxon>Fungi</taxon>
        <taxon>Dikarya</taxon>
        <taxon>Ascomycota</taxon>
        <taxon>Pezizomycotina</taxon>
        <taxon>Sordariomycetes</taxon>
        <taxon>Hypocreomycetidae</taxon>
        <taxon>Glomerellales</taxon>
        <taxon>Glomerellaceae</taxon>
        <taxon>Colletotrichum</taxon>
        <taxon>Colletotrichum acutatum species complex</taxon>
    </lineage>
</organism>
<protein>
    <recommendedName>
        <fullName evidence="8">Major facilitator superfamily (MFS) profile domain-containing protein</fullName>
    </recommendedName>
</protein>
<name>A0A135TIQ4_9PEZI</name>
<dbReference type="InterPro" id="IPR011701">
    <property type="entry name" value="MFS"/>
</dbReference>
<feature type="region of interest" description="Disordered" evidence="6">
    <location>
        <begin position="658"/>
        <end position="693"/>
    </location>
</feature>
<feature type="transmembrane region" description="Helical" evidence="7">
    <location>
        <begin position="98"/>
        <end position="116"/>
    </location>
</feature>
<evidence type="ECO:0000256" key="3">
    <source>
        <dbReference type="ARBA" id="ARBA00022692"/>
    </source>
</evidence>
<keyword evidence="10" id="KW-1185">Reference proteome</keyword>
<evidence type="ECO:0000256" key="4">
    <source>
        <dbReference type="ARBA" id="ARBA00022989"/>
    </source>
</evidence>
<feature type="transmembrane region" description="Helical" evidence="7">
    <location>
        <begin position="128"/>
        <end position="147"/>
    </location>
</feature>
<dbReference type="AlphaFoldDB" id="A0A135TIQ4"/>
<dbReference type="Proteomes" id="UP000070328">
    <property type="component" value="Unassembled WGS sequence"/>
</dbReference>
<keyword evidence="4 7" id="KW-1133">Transmembrane helix</keyword>
<dbReference type="PANTHER" id="PTHR43791">
    <property type="entry name" value="PERMEASE-RELATED"/>
    <property type="match status" value="1"/>
</dbReference>
<gene>
    <name evidence="9" type="ORF">CSIM01_13824</name>
</gene>
<keyword evidence="3 7" id="KW-0812">Transmembrane</keyword>
<dbReference type="OrthoDB" id="3639251at2759"/>
<dbReference type="PROSITE" id="PS50850">
    <property type="entry name" value="MFS"/>
    <property type="match status" value="1"/>
</dbReference>
<dbReference type="FunFam" id="1.20.1250.20:FF:000013">
    <property type="entry name" value="MFS general substrate transporter"/>
    <property type="match status" value="1"/>
</dbReference>
<dbReference type="SUPFAM" id="SSF103473">
    <property type="entry name" value="MFS general substrate transporter"/>
    <property type="match status" value="1"/>
</dbReference>
<feature type="transmembrane region" description="Helical" evidence="7">
    <location>
        <begin position="358"/>
        <end position="377"/>
    </location>
</feature>
<dbReference type="FunFam" id="1.20.1250.20:FF:000018">
    <property type="entry name" value="MFS transporter permease"/>
    <property type="match status" value="1"/>
</dbReference>
<evidence type="ECO:0000256" key="5">
    <source>
        <dbReference type="ARBA" id="ARBA00023136"/>
    </source>
</evidence>
<feature type="transmembrane region" description="Helical" evidence="7">
    <location>
        <begin position="383"/>
        <end position="405"/>
    </location>
</feature>
<feature type="transmembrane region" description="Helical" evidence="7">
    <location>
        <begin position="159"/>
        <end position="180"/>
    </location>
</feature>
<feature type="transmembrane region" description="Helical" evidence="7">
    <location>
        <begin position="192"/>
        <end position="210"/>
    </location>
</feature>
<evidence type="ECO:0000313" key="9">
    <source>
        <dbReference type="EMBL" id="KXH48076.1"/>
    </source>
</evidence>
<evidence type="ECO:0000256" key="2">
    <source>
        <dbReference type="ARBA" id="ARBA00022448"/>
    </source>
</evidence>
<proteinExistence type="predicted"/>
<reference evidence="9 10" key="1">
    <citation type="submission" date="2014-02" db="EMBL/GenBank/DDBJ databases">
        <title>The genome sequence of Colletotrichum simmondsii CBS122122.</title>
        <authorList>
            <person name="Baroncelli R."/>
            <person name="Thon M.R."/>
        </authorList>
    </citation>
    <scope>NUCLEOTIDE SEQUENCE [LARGE SCALE GENOMIC DNA]</scope>
    <source>
        <strain evidence="9 10">CBS122122</strain>
    </source>
</reference>
<dbReference type="GO" id="GO:0022857">
    <property type="term" value="F:transmembrane transporter activity"/>
    <property type="evidence" value="ECO:0007669"/>
    <property type="project" value="InterPro"/>
</dbReference>
<feature type="transmembrane region" description="Helical" evidence="7">
    <location>
        <begin position="293"/>
        <end position="314"/>
    </location>
</feature>
<dbReference type="GO" id="GO:0016020">
    <property type="term" value="C:membrane"/>
    <property type="evidence" value="ECO:0007669"/>
    <property type="project" value="UniProtKB-SubCell"/>
</dbReference>
<dbReference type="EMBL" id="JFBX01000142">
    <property type="protein sequence ID" value="KXH48076.1"/>
    <property type="molecule type" value="Genomic_DNA"/>
</dbReference>
<comment type="caution">
    <text evidence="9">The sequence shown here is derived from an EMBL/GenBank/DDBJ whole genome shotgun (WGS) entry which is preliminary data.</text>
</comment>
<dbReference type="PANTHER" id="PTHR43791:SF3">
    <property type="entry name" value="MAJOR FACILITATOR SUPERFAMILY (MFS) PROFILE DOMAIN-CONTAINING PROTEIN"/>
    <property type="match status" value="1"/>
</dbReference>
<evidence type="ECO:0000313" key="10">
    <source>
        <dbReference type="Proteomes" id="UP000070328"/>
    </source>
</evidence>
<dbReference type="Pfam" id="PF07690">
    <property type="entry name" value="MFS_1"/>
    <property type="match status" value="1"/>
</dbReference>